<feature type="transmembrane region" description="Helical" evidence="8">
    <location>
        <begin position="389"/>
        <end position="408"/>
    </location>
</feature>
<keyword evidence="5 8" id="KW-0812">Transmembrane</keyword>
<feature type="transmembrane region" description="Helical" evidence="8">
    <location>
        <begin position="357"/>
        <end position="377"/>
    </location>
</feature>
<feature type="transmembrane region" description="Helical" evidence="8">
    <location>
        <begin position="12"/>
        <end position="35"/>
    </location>
</feature>
<organism evidence="10 11">
    <name type="scientific">Brassicogethes aeneus</name>
    <name type="common">Rape pollen beetle</name>
    <name type="synonym">Meligethes aeneus</name>
    <dbReference type="NCBI Taxonomy" id="1431903"/>
    <lineage>
        <taxon>Eukaryota</taxon>
        <taxon>Metazoa</taxon>
        <taxon>Ecdysozoa</taxon>
        <taxon>Arthropoda</taxon>
        <taxon>Hexapoda</taxon>
        <taxon>Insecta</taxon>
        <taxon>Pterygota</taxon>
        <taxon>Neoptera</taxon>
        <taxon>Endopterygota</taxon>
        <taxon>Coleoptera</taxon>
        <taxon>Polyphaga</taxon>
        <taxon>Cucujiformia</taxon>
        <taxon>Nitidulidae</taxon>
        <taxon>Meligethinae</taxon>
        <taxon>Brassicogethes</taxon>
    </lineage>
</organism>
<keyword evidence="2" id="KW-0813">Transport</keyword>
<dbReference type="InterPro" id="IPR005828">
    <property type="entry name" value="MFS_sugar_transport-like"/>
</dbReference>
<dbReference type="OrthoDB" id="6133115at2759"/>
<accession>A0A9P0AVX6</accession>
<dbReference type="InterPro" id="IPR020846">
    <property type="entry name" value="MFS_dom"/>
</dbReference>
<feature type="domain" description="Major facilitator superfamily (MFS) profile" evidence="9">
    <location>
        <begin position="12"/>
        <end position="442"/>
    </location>
</feature>
<dbReference type="EMBL" id="OV121133">
    <property type="protein sequence ID" value="CAH0550120.1"/>
    <property type="molecule type" value="Genomic_DNA"/>
</dbReference>
<comment type="subcellular location">
    <subcellularLocation>
        <location evidence="1">Cell membrane</location>
        <topology evidence="1">Multi-pass membrane protein</topology>
    </subcellularLocation>
</comment>
<dbReference type="PROSITE" id="PS50850">
    <property type="entry name" value="MFS"/>
    <property type="match status" value="1"/>
</dbReference>
<protein>
    <recommendedName>
        <fullName evidence="9">Major facilitator superfamily (MFS) profile domain-containing protein</fullName>
    </recommendedName>
</protein>
<dbReference type="Proteomes" id="UP001154078">
    <property type="component" value="Chromosome 2"/>
</dbReference>
<feature type="transmembrane region" description="Helical" evidence="8">
    <location>
        <begin position="86"/>
        <end position="109"/>
    </location>
</feature>
<evidence type="ECO:0000313" key="10">
    <source>
        <dbReference type="EMBL" id="CAH0550120.1"/>
    </source>
</evidence>
<dbReference type="PANTHER" id="PTHR48021">
    <property type="match status" value="1"/>
</dbReference>
<evidence type="ECO:0000256" key="2">
    <source>
        <dbReference type="ARBA" id="ARBA00022448"/>
    </source>
</evidence>
<keyword evidence="3" id="KW-1003">Cell membrane</keyword>
<feature type="transmembrane region" description="Helical" evidence="8">
    <location>
        <begin position="317"/>
        <end position="337"/>
    </location>
</feature>
<keyword evidence="7 8" id="KW-0472">Membrane</keyword>
<dbReference type="Gene3D" id="1.20.1250.20">
    <property type="entry name" value="MFS general substrate transporter like domains"/>
    <property type="match status" value="1"/>
</dbReference>
<dbReference type="InterPro" id="IPR036259">
    <property type="entry name" value="MFS_trans_sf"/>
</dbReference>
<dbReference type="FunFam" id="1.20.1250.20:FF:000218">
    <property type="entry name" value="facilitated trehalose transporter Tret1"/>
    <property type="match status" value="1"/>
</dbReference>
<feature type="transmembrane region" description="Helical" evidence="8">
    <location>
        <begin position="288"/>
        <end position="308"/>
    </location>
</feature>
<dbReference type="Pfam" id="PF00083">
    <property type="entry name" value="Sugar_tr"/>
    <property type="match status" value="1"/>
</dbReference>
<evidence type="ECO:0000256" key="6">
    <source>
        <dbReference type="ARBA" id="ARBA00022989"/>
    </source>
</evidence>
<evidence type="ECO:0000256" key="5">
    <source>
        <dbReference type="ARBA" id="ARBA00022692"/>
    </source>
</evidence>
<feature type="transmembrane region" description="Helical" evidence="8">
    <location>
        <begin position="55"/>
        <end position="74"/>
    </location>
</feature>
<sequence length="459" mass="51554">MQKKVEKEKPWAQIFAVFTVSLSSISIFIFLSWPSTSIKKLTADKVSYNISDEEASYFTVVPPVASILISPVISKLNDQIGRKYTILTIGVLQIISWVLIIFAKSIWMFYLSRCFYGMAESGFYTSVPLYIAEICAPKIRETGGNFMMFVMYLGLILSNAVGSSYTIREEAFIFVCFPVLFVVIFMFMPESPTYLIMINKDEEARNTLKWLTMQSDVEEDFTSLKNSVHADMLESGTWTDLFCITSNRKALCAGVFLRLSQQLAGLGTFCAYTQVIFEKAGGNLSPTLASSIITGCLCIFIVTGFFVLDALGRKKTYITSTFFSGVSLLVISIYFFLDEHASTLDLTKFTMLPFIASISYTFFVTMGLATLPVIMPGELFSTSIKTKGLALLNIEYAFCLCFMTKLFYELKNRVGMFCPFLLFGVSCLVATVVSFFVVPETKGKTLEEIQQDLRRKNVQ</sequence>
<keyword evidence="11" id="KW-1185">Reference proteome</keyword>
<evidence type="ECO:0000256" key="1">
    <source>
        <dbReference type="ARBA" id="ARBA00004651"/>
    </source>
</evidence>
<dbReference type="SUPFAM" id="SSF103473">
    <property type="entry name" value="MFS general substrate transporter"/>
    <property type="match status" value="1"/>
</dbReference>
<evidence type="ECO:0000256" key="7">
    <source>
        <dbReference type="ARBA" id="ARBA00023136"/>
    </source>
</evidence>
<gene>
    <name evidence="10" type="ORF">MELIAE_LOCUS3019</name>
</gene>
<dbReference type="AlphaFoldDB" id="A0A9P0AVX6"/>
<evidence type="ECO:0000256" key="8">
    <source>
        <dbReference type="SAM" id="Phobius"/>
    </source>
</evidence>
<keyword evidence="6 8" id="KW-1133">Transmembrane helix</keyword>
<reference evidence="10" key="1">
    <citation type="submission" date="2021-12" db="EMBL/GenBank/DDBJ databases">
        <authorList>
            <person name="King R."/>
        </authorList>
    </citation>
    <scope>NUCLEOTIDE SEQUENCE</scope>
</reference>
<dbReference type="PANTHER" id="PTHR48021:SF46">
    <property type="entry name" value="MAJOR FACILITATOR SUPERFAMILY (MFS) PROFILE DOMAIN-CONTAINING PROTEIN"/>
    <property type="match status" value="1"/>
</dbReference>
<name>A0A9P0AVX6_BRAAE</name>
<dbReference type="GO" id="GO:0022857">
    <property type="term" value="F:transmembrane transporter activity"/>
    <property type="evidence" value="ECO:0007669"/>
    <property type="project" value="InterPro"/>
</dbReference>
<dbReference type="PROSITE" id="PS00216">
    <property type="entry name" value="SUGAR_TRANSPORT_1"/>
    <property type="match status" value="1"/>
</dbReference>
<evidence type="ECO:0000256" key="4">
    <source>
        <dbReference type="ARBA" id="ARBA00022597"/>
    </source>
</evidence>
<evidence type="ECO:0000259" key="9">
    <source>
        <dbReference type="PROSITE" id="PS50850"/>
    </source>
</evidence>
<dbReference type="GO" id="GO:0005886">
    <property type="term" value="C:plasma membrane"/>
    <property type="evidence" value="ECO:0007669"/>
    <property type="project" value="UniProtKB-SubCell"/>
</dbReference>
<feature type="transmembrane region" description="Helical" evidence="8">
    <location>
        <begin position="144"/>
        <end position="165"/>
    </location>
</feature>
<feature type="transmembrane region" description="Helical" evidence="8">
    <location>
        <begin position="414"/>
        <end position="438"/>
    </location>
</feature>
<proteinExistence type="predicted"/>
<dbReference type="InterPro" id="IPR005829">
    <property type="entry name" value="Sugar_transporter_CS"/>
</dbReference>
<feature type="transmembrane region" description="Helical" evidence="8">
    <location>
        <begin position="171"/>
        <end position="188"/>
    </location>
</feature>
<dbReference type="InterPro" id="IPR050549">
    <property type="entry name" value="MFS_Trehalose_Transporter"/>
</dbReference>
<evidence type="ECO:0000313" key="11">
    <source>
        <dbReference type="Proteomes" id="UP001154078"/>
    </source>
</evidence>
<evidence type="ECO:0000256" key="3">
    <source>
        <dbReference type="ARBA" id="ARBA00022475"/>
    </source>
</evidence>
<keyword evidence="4" id="KW-0762">Sugar transport</keyword>